<dbReference type="AlphaFoldDB" id="A0A8J6HLE5"/>
<gene>
    <name evidence="2" type="ORF">GEV33_006645</name>
</gene>
<organism evidence="2 3">
    <name type="scientific">Tenebrio molitor</name>
    <name type="common">Yellow mealworm beetle</name>
    <dbReference type="NCBI Taxonomy" id="7067"/>
    <lineage>
        <taxon>Eukaryota</taxon>
        <taxon>Metazoa</taxon>
        <taxon>Ecdysozoa</taxon>
        <taxon>Arthropoda</taxon>
        <taxon>Hexapoda</taxon>
        <taxon>Insecta</taxon>
        <taxon>Pterygota</taxon>
        <taxon>Neoptera</taxon>
        <taxon>Endopterygota</taxon>
        <taxon>Coleoptera</taxon>
        <taxon>Polyphaga</taxon>
        <taxon>Cucujiformia</taxon>
        <taxon>Tenebrionidae</taxon>
        <taxon>Tenebrio</taxon>
    </lineage>
</organism>
<accession>A0A8J6HLE5</accession>
<evidence type="ECO:0000313" key="3">
    <source>
        <dbReference type="Proteomes" id="UP000719412"/>
    </source>
</evidence>
<reference evidence="2" key="2">
    <citation type="submission" date="2021-08" db="EMBL/GenBank/DDBJ databases">
        <authorList>
            <person name="Eriksson T."/>
        </authorList>
    </citation>
    <scope>NUCLEOTIDE SEQUENCE</scope>
    <source>
        <strain evidence="2">Stoneville</strain>
        <tissue evidence="2">Whole head</tissue>
    </source>
</reference>
<comment type="caution">
    <text evidence="2">The sequence shown here is derived from an EMBL/GenBank/DDBJ whole genome shotgun (WGS) entry which is preliminary data.</text>
</comment>
<dbReference type="Proteomes" id="UP000719412">
    <property type="component" value="Unassembled WGS sequence"/>
</dbReference>
<sequence>MDENKKKKAPQETIQSRSEEAAWMIKVGRGSQLTALTRCSSSSAGPAPIVFLHSHVIVYSVPPDCTRKYRTPPPPPPCRRRARSVESRLAKNHFSPGYLCCGPQIWGVRVFFQERVTRPESPVTGSGESDREGDRVDPAKGAQDWSNTFRFFRRPPGLVIFIVNDPFRSDLDAFRIRGDTNYRGKGVFNGRDGKRGSRRKDEVLTDEVEWMRWDTEGDFGSDERGSVRFLFKEEKGFL</sequence>
<evidence type="ECO:0000313" key="2">
    <source>
        <dbReference type="EMBL" id="KAH0816146.1"/>
    </source>
</evidence>
<reference evidence="2" key="1">
    <citation type="journal article" date="2020" name="J Insects Food Feed">
        <title>The yellow mealworm (Tenebrio molitor) genome: a resource for the emerging insects as food and feed industry.</title>
        <authorList>
            <person name="Eriksson T."/>
            <person name="Andere A."/>
            <person name="Kelstrup H."/>
            <person name="Emery V."/>
            <person name="Picard C."/>
        </authorList>
    </citation>
    <scope>NUCLEOTIDE SEQUENCE</scope>
    <source>
        <strain evidence="2">Stoneville</strain>
        <tissue evidence="2">Whole head</tissue>
    </source>
</reference>
<dbReference type="EMBL" id="JABDTM020021983">
    <property type="protein sequence ID" value="KAH0816146.1"/>
    <property type="molecule type" value="Genomic_DNA"/>
</dbReference>
<feature type="compositionally biased region" description="Basic and acidic residues" evidence="1">
    <location>
        <begin position="128"/>
        <end position="138"/>
    </location>
</feature>
<feature type="region of interest" description="Disordered" evidence="1">
    <location>
        <begin position="119"/>
        <end position="141"/>
    </location>
</feature>
<keyword evidence="3" id="KW-1185">Reference proteome</keyword>
<proteinExistence type="predicted"/>
<name>A0A8J6HLE5_TENMO</name>
<evidence type="ECO:0000256" key="1">
    <source>
        <dbReference type="SAM" id="MobiDB-lite"/>
    </source>
</evidence>
<protein>
    <submittedName>
        <fullName evidence="2">Uncharacterized protein</fullName>
    </submittedName>
</protein>